<evidence type="ECO:0000313" key="1">
    <source>
        <dbReference type="EMBL" id="GAI96476.1"/>
    </source>
</evidence>
<dbReference type="AlphaFoldDB" id="X1TYQ9"/>
<sequence length="78" mass="8963">MSKKIDTSAQFIEFFVKKGHYLVGLSENHFLNKEYKKSLELLSQAHTMFEKGGAKAEAENVKARFNDIKKNFFSSTKT</sequence>
<name>X1TYQ9_9ZZZZ</name>
<accession>X1TYQ9</accession>
<dbReference type="EMBL" id="BARW01020852">
    <property type="protein sequence ID" value="GAI96476.1"/>
    <property type="molecule type" value="Genomic_DNA"/>
</dbReference>
<protein>
    <submittedName>
        <fullName evidence="1">Uncharacterized protein</fullName>
    </submittedName>
</protein>
<reference evidence="1" key="1">
    <citation type="journal article" date="2014" name="Front. Microbiol.">
        <title>High frequency of phylogenetically diverse reductive dehalogenase-homologous genes in deep subseafloor sedimentary metagenomes.</title>
        <authorList>
            <person name="Kawai M."/>
            <person name="Futagami T."/>
            <person name="Toyoda A."/>
            <person name="Takaki Y."/>
            <person name="Nishi S."/>
            <person name="Hori S."/>
            <person name="Arai W."/>
            <person name="Tsubouchi T."/>
            <person name="Morono Y."/>
            <person name="Uchiyama I."/>
            <person name="Ito T."/>
            <person name="Fujiyama A."/>
            <person name="Inagaki F."/>
            <person name="Takami H."/>
        </authorList>
    </citation>
    <scope>NUCLEOTIDE SEQUENCE</scope>
    <source>
        <strain evidence="1">Expedition CK06-06</strain>
    </source>
</reference>
<gene>
    <name evidence="1" type="ORF">S12H4_35146</name>
</gene>
<organism evidence="1">
    <name type="scientific">marine sediment metagenome</name>
    <dbReference type="NCBI Taxonomy" id="412755"/>
    <lineage>
        <taxon>unclassified sequences</taxon>
        <taxon>metagenomes</taxon>
        <taxon>ecological metagenomes</taxon>
    </lineage>
</organism>
<proteinExistence type="predicted"/>
<comment type="caution">
    <text evidence="1">The sequence shown here is derived from an EMBL/GenBank/DDBJ whole genome shotgun (WGS) entry which is preliminary data.</text>
</comment>